<evidence type="ECO:0000256" key="1">
    <source>
        <dbReference type="SAM" id="MobiDB-lite"/>
    </source>
</evidence>
<dbReference type="EMBL" id="JAINUG010000023">
    <property type="protein sequence ID" value="KAJ8411158.1"/>
    <property type="molecule type" value="Genomic_DNA"/>
</dbReference>
<feature type="region of interest" description="Disordered" evidence="1">
    <location>
        <begin position="279"/>
        <end position="316"/>
    </location>
</feature>
<gene>
    <name evidence="2" type="ORF">AAFF_G00171640</name>
</gene>
<reference evidence="2" key="1">
    <citation type="journal article" date="2023" name="Science">
        <title>Genome structures resolve the early diversification of teleost fishes.</title>
        <authorList>
            <person name="Parey E."/>
            <person name="Louis A."/>
            <person name="Montfort J."/>
            <person name="Bouchez O."/>
            <person name="Roques C."/>
            <person name="Iampietro C."/>
            <person name="Lluch J."/>
            <person name="Castinel A."/>
            <person name="Donnadieu C."/>
            <person name="Desvignes T."/>
            <person name="Floi Bucao C."/>
            <person name="Jouanno E."/>
            <person name="Wen M."/>
            <person name="Mejri S."/>
            <person name="Dirks R."/>
            <person name="Jansen H."/>
            <person name="Henkel C."/>
            <person name="Chen W.J."/>
            <person name="Zahm M."/>
            <person name="Cabau C."/>
            <person name="Klopp C."/>
            <person name="Thompson A.W."/>
            <person name="Robinson-Rechavi M."/>
            <person name="Braasch I."/>
            <person name="Lecointre G."/>
            <person name="Bobe J."/>
            <person name="Postlethwait J.H."/>
            <person name="Berthelot C."/>
            <person name="Roest Crollius H."/>
            <person name="Guiguen Y."/>
        </authorList>
    </citation>
    <scope>NUCLEOTIDE SEQUENCE</scope>
    <source>
        <strain evidence="2">NC1722</strain>
    </source>
</reference>
<accession>A0AAD7SYS3</accession>
<dbReference type="Proteomes" id="UP001221898">
    <property type="component" value="Unassembled WGS sequence"/>
</dbReference>
<organism evidence="2 3">
    <name type="scientific">Aldrovandia affinis</name>
    <dbReference type="NCBI Taxonomy" id="143900"/>
    <lineage>
        <taxon>Eukaryota</taxon>
        <taxon>Metazoa</taxon>
        <taxon>Chordata</taxon>
        <taxon>Craniata</taxon>
        <taxon>Vertebrata</taxon>
        <taxon>Euteleostomi</taxon>
        <taxon>Actinopterygii</taxon>
        <taxon>Neopterygii</taxon>
        <taxon>Teleostei</taxon>
        <taxon>Notacanthiformes</taxon>
        <taxon>Halosauridae</taxon>
        <taxon>Aldrovandia</taxon>
    </lineage>
</organism>
<comment type="caution">
    <text evidence="2">The sequence shown here is derived from an EMBL/GenBank/DDBJ whole genome shotgun (WGS) entry which is preliminary data.</text>
</comment>
<evidence type="ECO:0000313" key="2">
    <source>
        <dbReference type="EMBL" id="KAJ8411158.1"/>
    </source>
</evidence>
<name>A0AAD7SYS3_9TELE</name>
<feature type="compositionally biased region" description="Polar residues" evidence="1">
    <location>
        <begin position="279"/>
        <end position="290"/>
    </location>
</feature>
<sequence length="316" mass="34980">MAAESQAKSLIVSAQPPWYTMDHASAKEFTCDSVANLYLDIHKAMTKEIRGLIPPWWVQRPEYLLLNPKSVTMTKIAKTSVLNCMQFPQNPSASLVRALMDLVDLEGGNKFKTVRDGEGDRGGVKCVLLMTNNYLAYYLPPQSLQPKNALRIVPTVTYWHEDTMWWQDASTSNVATYTVPLNIASDKSSYFIQEVLAVPGLKSLELLRSIVGDRFTFWDIALELPVHPDAVTPKSEPMDTGAFNESEVPHGPSMWHNVGGLPDYNLTYRFGRARPKIGTSGNDMLRSTRTCPGARDSVGISGQGANAGDPEPMEVD</sequence>
<proteinExistence type="predicted"/>
<keyword evidence="3" id="KW-1185">Reference proteome</keyword>
<dbReference type="AlphaFoldDB" id="A0AAD7SYS3"/>
<evidence type="ECO:0000313" key="3">
    <source>
        <dbReference type="Proteomes" id="UP001221898"/>
    </source>
</evidence>
<protein>
    <submittedName>
        <fullName evidence="2">Uncharacterized protein</fullName>
    </submittedName>
</protein>